<feature type="region of interest" description="Disordered" evidence="1">
    <location>
        <begin position="118"/>
        <end position="143"/>
    </location>
</feature>
<dbReference type="Proteomes" id="UP000027238">
    <property type="component" value="Unassembled WGS sequence"/>
</dbReference>
<reference evidence="3" key="1">
    <citation type="journal article" date="2014" name="Genome Announc.">
        <title>Draft genome sequence of Colletotrichum sublineola, a destructive pathogen of cultivated sorghum.</title>
        <authorList>
            <person name="Baroncelli R."/>
            <person name="Sanz-Martin J.M."/>
            <person name="Rech G.E."/>
            <person name="Sukno S.A."/>
            <person name="Thon M.R."/>
        </authorList>
    </citation>
    <scope>NUCLEOTIDE SEQUENCE [LARGE SCALE GENOMIC DNA]</scope>
    <source>
        <strain evidence="3">TX430BB</strain>
    </source>
</reference>
<organism evidence="2 3">
    <name type="scientific">Colletotrichum sublineola</name>
    <name type="common">Sorghum anthracnose fungus</name>
    <dbReference type="NCBI Taxonomy" id="1173701"/>
    <lineage>
        <taxon>Eukaryota</taxon>
        <taxon>Fungi</taxon>
        <taxon>Dikarya</taxon>
        <taxon>Ascomycota</taxon>
        <taxon>Pezizomycotina</taxon>
        <taxon>Sordariomycetes</taxon>
        <taxon>Hypocreomycetidae</taxon>
        <taxon>Glomerellales</taxon>
        <taxon>Glomerellaceae</taxon>
        <taxon>Colletotrichum</taxon>
        <taxon>Colletotrichum graminicola species complex</taxon>
    </lineage>
</organism>
<dbReference type="OrthoDB" id="4851399at2759"/>
<evidence type="ECO:0000256" key="1">
    <source>
        <dbReference type="SAM" id="MobiDB-lite"/>
    </source>
</evidence>
<comment type="caution">
    <text evidence="2">The sequence shown here is derived from an EMBL/GenBank/DDBJ whole genome shotgun (WGS) entry which is preliminary data.</text>
</comment>
<dbReference type="HOGENOM" id="CLU_146847_0_0_1"/>
<feature type="region of interest" description="Disordered" evidence="1">
    <location>
        <begin position="1"/>
        <end position="64"/>
    </location>
</feature>
<gene>
    <name evidence="2" type="ORF">CSUB01_11494</name>
</gene>
<dbReference type="AlphaFoldDB" id="A0A066XJN4"/>
<keyword evidence="3" id="KW-1185">Reference proteome</keyword>
<evidence type="ECO:0000313" key="3">
    <source>
        <dbReference type="Proteomes" id="UP000027238"/>
    </source>
</evidence>
<dbReference type="eggNOG" id="ENOG502RJUA">
    <property type="taxonomic scope" value="Eukaryota"/>
</dbReference>
<evidence type="ECO:0000313" key="2">
    <source>
        <dbReference type="EMBL" id="KDN66190.1"/>
    </source>
</evidence>
<dbReference type="EMBL" id="JMSE01000961">
    <property type="protein sequence ID" value="KDN66190.1"/>
    <property type="molecule type" value="Genomic_DNA"/>
</dbReference>
<accession>A0A066XJN4</accession>
<protein>
    <submittedName>
        <fullName evidence="2">Uncharacterized protein</fullName>
    </submittedName>
</protein>
<proteinExistence type="predicted"/>
<name>A0A066XJN4_COLSU</name>
<sequence length="143" mass="14648">MAREGTRSQTGNSKPRVFPVVDTAPVRKQNTAAPATAKKPKTTTSSAASKAAKPVGVTKKKAAATKKGPSVATKVCLLTDFPSRLFILSSLSIDLEADHFPPPQAKSVAKKAETKAAAAAATKAGKKEAKPKTAKAKATPVAA</sequence>
<feature type="compositionally biased region" description="Low complexity" evidence="1">
    <location>
        <begin position="31"/>
        <end position="57"/>
    </location>
</feature>